<feature type="transmembrane region" description="Helical" evidence="1">
    <location>
        <begin position="70"/>
        <end position="91"/>
    </location>
</feature>
<keyword evidence="1" id="KW-0472">Membrane</keyword>
<evidence type="ECO:0000313" key="2">
    <source>
        <dbReference type="EMBL" id="TDE08070.1"/>
    </source>
</evidence>
<name>A0A4R5D844_9BACT</name>
<keyword evidence="1" id="KW-1133">Transmembrane helix</keyword>
<evidence type="ECO:0000256" key="1">
    <source>
        <dbReference type="SAM" id="Phobius"/>
    </source>
</evidence>
<comment type="caution">
    <text evidence="2">The sequence shown here is derived from an EMBL/GenBank/DDBJ whole genome shotgun (WGS) entry which is preliminary data.</text>
</comment>
<dbReference type="AlphaFoldDB" id="A0A4R5D844"/>
<evidence type="ECO:0000313" key="3">
    <source>
        <dbReference type="Proteomes" id="UP000294850"/>
    </source>
</evidence>
<dbReference type="OrthoDB" id="1345370at2"/>
<reference evidence="2 3" key="1">
    <citation type="submission" date="2019-03" db="EMBL/GenBank/DDBJ databases">
        <title>Dyadobacter AR-3-6 sp. nov., isolated from arctic soil.</title>
        <authorList>
            <person name="Chaudhary D.K."/>
        </authorList>
    </citation>
    <scope>NUCLEOTIDE SEQUENCE [LARGE SCALE GENOMIC DNA]</scope>
    <source>
        <strain evidence="2 3">AR-3-6</strain>
    </source>
</reference>
<sequence length="216" mass="24021">MNISEALIEKYHHGLCSREEAEAIEKWLEDGDEQQLELPEHIPVEEIKMDVWKDLQPQFNISTPSSKSVFWKYTGMAAAAVIIFMLGGSFLKNISGAFTTPPSGALARVTSVSDQTEALKIEFGRESGASYSQEDKMLDFCGVVKITPKENMKLSFTSFCDGNRETIKEIDVKGGTTYFAMDLKHQNSSELIVMDKNMVGELPPIVQNSLIAQFGI</sequence>
<proteinExistence type="predicted"/>
<keyword evidence="3" id="KW-1185">Reference proteome</keyword>
<dbReference type="Proteomes" id="UP000294850">
    <property type="component" value="Unassembled WGS sequence"/>
</dbReference>
<keyword evidence="1" id="KW-0812">Transmembrane</keyword>
<gene>
    <name evidence="2" type="ORF">E0F88_33195</name>
</gene>
<protein>
    <submittedName>
        <fullName evidence="2">Uncharacterized protein</fullName>
    </submittedName>
</protein>
<organism evidence="2 3">
    <name type="scientific">Dyadobacter psychrotolerans</name>
    <dbReference type="NCBI Taxonomy" id="2541721"/>
    <lineage>
        <taxon>Bacteria</taxon>
        <taxon>Pseudomonadati</taxon>
        <taxon>Bacteroidota</taxon>
        <taxon>Cytophagia</taxon>
        <taxon>Cytophagales</taxon>
        <taxon>Spirosomataceae</taxon>
        <taxon>Dyadobacter</taxon>
    </lineage>
</organism>
<dbReference type="EMBL" id="SMFL01000030">
    <property type="protein sequence ID" value="TDE08070.1"/>
    <property type="molecule type" value="Genomic_DNA"/>
</dbReference>
<accession>A0A4R5D844</accession>
<dbReference type="RefSeq" id="WP_131963051.1">
    <property type="nucleotide sequence ID" value="NZ_SMFL01000030.1"/>
</dbReference>